<dbReference type="AlphaFoldDB" id="A0A200RB02"/>
<name>A0A200RB02_MACCD</name>
<dbReference type="EMBL" id="MVGT01000166">
    <property type="protein sequence ID" value="OVA19900.1"/>
    <property type="molecule type" value="Genomic_DNA"/>
</dbReference>
<evidence type="ECO:0000256" key="1">
    <source>
        <dbReference type="SAM" id="MobiDB-lite"/>
    </source>
</evidence>
<dbReference type="Proteomes" id="UP000195402">
    <property type="component" value="Unassembled WGS sequence"/>
</dbReference>
<feature type="compositionally biased region" description="Polar residues" evidence="1">
    <location>
        <begin position="232"/>
        <end position="247"/>
    </location>
</feature>
<reference evidence="2 3" key="1">
    <citation type="journal article" date="2017" name="Mol. Plant">
        <title>The Genome of Medicinal Plant Macleaya cordata Provides New Insights into Benzylisoquinoline Alkaloids Metabolism.</title>
        <authorList>
            <person name="Liu X."/>
            <person name="Liu Y."/>
            <person name="Huang P."/>
            <person name="Ma Y."/>
            <person name="Qing Z."/>
            <person name="Tang Q."/>
            <person name="Cao H."/>
            <person name="Cheng P."/>
            <person name="Zheng Y."/>
            <person name="Yuan Z."/>
            <person name="Zhou Y."/>
            <person name="Liu J."/>
            <person name="Tang Z."/>
            <person name="Zhuo Y."/>
            <person name="Zhang Y."/>
            <person name="Yu L."/>
            <person name="Huang J."/>
            <person name="Yang P."/>
            <person name="Peng Q."/>
            <person name="Zhang J."/>
            <person name="Jiang W."/>
            <person name="Zhang Z."/>
            <person name="Lin K."/>
            <person name="Ro D.K."/>
            <person name="Chen X."/>
            <person name="Xiong X."/>
            <person name="Shang Y."/>
            <person name="Huang S."/>
            <person name="Zeng J."/>
        </authorList>
    </citation>
    <scope>NUCLEOTIDE SEQUENCE [LARGE SCALE GENOMIC DNA]</scope>
    <source>
        <strain evidence="3">cv. BLH2017</strain>
        <tissue evidence="2">Root</tissue>
    </source>
</reference>
<feature type="region of interest" description="Disordered" evidence="1">
    <location>
        <begin position="361"/>
        <end position="381"/>
    </location>
</feature>
<dbReference type="FunCoup" id="A0A200RB02">
    <property type="interactions" value="122"/>
</dbReference>
<keyword evidence="3" id="KW-1185">Reference proteome</keyword>
<gene>
    <name evidence="2" type="ORF">BVC80_235g15</name>
</gene>
<feature type="region of interest" description="Disordered" evidence="1">
    <location>
        <begin position="1"/>
        <end position="35"/>
    </location>
</feature>
<dbReference type="OrthoDB" id="1899291at2759"/>
<comment type="caution">
    <text evidence="2">The sequence shown here is derived from an EMBL/GenBank/DDBJ whole genome shotgun (WGS) entry which is preliminary data.</text>
</comment>
<feature type="compositionally biased region" description="Basic and acidic residues" evidence="1">
    <location>
        <begin position="1"/>
        <end position="16"/>
    </location>
</feature>
<evidence type="ECO:0000313" key="2">
    <source>
        <dbReference type="EMBL" id="OVA19900.1"/>
    </source>
</evidence>
<dbReference type="STRING" id="56857.A0A200RB02"/>
<proteinExistence type="predicted"/>
<organism evidence="2 3">
    <name type="scientific">Macleaya cordata</name>
    <name type="common">Five-seeded plume-poppy</name>
    <name type="synonym">Bocconia cordata</name>
    <dbReference type="NCBI Taxonomy" id="56857"/>
    <lineage>
        <taxon>Eukaryota</taxon>
        <taxon>Viridiplantae</taxon>
        <taxon>Streptophyta</taxon>
        <taxon>Embryophyta</taxon>
        <taxon>Tracheophyta</taxon>
        <taxon>Spermatophyta</taxon>
        <taxon>Magnoliopsida</taxon>
        <taxon>Ranunculales</taxon>
        <taxon>Papaveraceae</taxon>
        <taxon>Papaveroideae</taxon>
        <taxon>Macleaya</taxon>
    </lineage>
</organism>
<dbReference type="OMA" id="GNCWNNS"/>
<accession>A0A200RB02</accession>
<dbReference type="PANTHER" id="PTHR34567:SF3">
    <property type="entry name" value="FK506-BINDING-LIKE PROTEIN"/>
    <property type="match status" value="1"/>
</dbReference>
<protein>
    <submittedName>
        <fullName evidence="2">Uncharacterized protein</fullName>
    </submittedName>
</protein>
<sequence length="381" mass="43662">MVDWKRNQGDNNHHLESPSTSSRSQSKKPPPGSWQPTVPLWEKKFCTVVGLIPWRKLVEAKKVMSYYENVVQWNDSAGEEAFHNAKSRFWAEINGLPCDISLPDPDIYIDEIDWNSEIDPELLLDLDREPMAPDDGEKEAKVGFEGNSLVFMNRPVPCTGWGDDEEEPIRTVNNLSSGLGMGDSNRNSTNEDNPWECSRAGANRTGWGDAEEDPIRTSNNLSSEPGLRDCNRTSNNEENPWESNHAQANIEIEDRKWGTVDEKSWGWKQWDNNTKESESFENRRTSGGWGTWEGNWRKRESASQYMSRYKTSRFQGDDHYQIGGGGWKSGRGRKRVNFVYERPVIDKRPFAQRPWSSIHQIGHHGSGEAGNLWRSWDKQVS</sequence>
<feature type="region of interest" description="Disordered" evidence="1">
    <location>
        <begin position="175"/>
        <end position="249"/>
    </location>
</feature>
<dbReference type="PANTHER" id="PTHR34567">
    <property type="entry name" value="FK506-BINDING-LIKE PROTEIN"/>
    <property type="match status" value="1"/>
</dbReference>
<evidence type="ECO:0000313" key="3">
    <source>
        <dbReference type="Proteomes" id="UP000195402"/>
    </source>
</evidence>
<dbReference type="InParanoid" id="A0A200RB02"/>